<feature type="transmembrane region" description="Helical" evidence="5">
    <location>
        <begin position="92"/>
        <end position="122"/>
    </location>
</feature>
<evidence type="ECO:0000256" key="5">
    <source>
        <dbReference type="SAM" id="Phobius"/>
    </source>
</evidence>
<organism evidence="6 7">
    <name type="scientific">Pseudomonas alkylphenolica</name>
    <dbReference type="NCBI Taxonomy" id="237609"/>
    <lineage>
        <taxon>Bacteria</taxon>
        <taxon>Pseudomonadati</taxon>
        <taxon>Pseudomonadota</taxon>
        <taxon>Gammaproteobacteria</taxon>
        <taxon>Pseudomonadales</taxon>
        <taxon>Pseudomonadaceae</taxon>
        <taxon>Pseudomonas</taxon>
    </lineage>
</organism>
<dbReference type="Pfam" id="PF04191">
    <property type="entry name" value="PEMT"/>
    <property type="match status" value="1"/>
</dbReference>
<feature type="transmembrane region" description="Helical" evidence="5">
    <location>
        <begin position="43"/>
        <end position="63"/>
    </location>
</feature>
<keyword evidence="6" id="KW-0808">Transferase</keyword>
<evidence type="ECO:0000313" key="7">
    <source>
        <dbReference type="Proteomes" id="UP000028931"/>
    </source>
</evidence>
<dbReference type="InterPro" id="IPR007318">
    <property type="entry name" value="Phopholipid_MeTrfase"/>
</dbReference>
<dbReference type="PANTHER" id="PTHR12714:SF24">
    <property type="entry name" value="SLR1182 PROTEIN"/>
    <property type="match status" value="1"/>
</dbReference>
<dbReference type="EMBL" id="CP009048">
    <property type="protein sequence ID" value="AIL63584.1"/>
    <property type="molecule type" value="Genomic_DNA"/>
</dbReference>
<dbReference type="KEGG" id="palk:PSAKL28_44430"/>
<dbReference type="eggNOG" id="COG2020">
    <property type="taxonomic scope" value="Bacteria"/>
</dbReference>
<evidence type="ECO:0000256" key="4">
    <source>
        <dbReference type="ARBA" id="ARBA00023136"/>
    </source>
</evidence>
<comment type="subcellular location">
    <subcellularLocation>
        <location evidence="1">Endomembrane system</location>
        <topology evidence="1">Multi-pass membrane protein</topology>
    </subcellularLocation>
</comment>
<dbReference type="Gene3D" id="1.20.120.1630">
    <property type="match status" value="1"/>
</dbReference>
<dbReference type="Proteomes" id="UP000028931">
    <property type="component" value="Chromosome"/>
</dbReference>
<keyword evidence="3 5" id="KW-1133">Transmembrane helix</keyword>
<protein>
    <submittedName>
        <fullName evidence="6">Isoprenylcysteine carboxyl methyltransferase</fullName>
    </submittedName>
</protein>
<dbReference type="PANTHER" id="PTHR12714">
    <property type="entry name" value="PROTEIN-S ISOPRENYLCYSTEINE O-METHYLTRANSFERASE"/>
    <property type="match status" value="1"/>
</dbReference>
<name>A0A077FHP5_9PSED</name>
<evidence type="ECO:0000256" key="1">
    <source>
        <dbReference type="ARBA" id="ARBA00004127"/>
    </source>
</evidence>
<reference evidence="6 7" key="1">
    <citation type="submission" date="2014-07" db="EMBL/GenBank/DDBJ databases">
        <authorList>
            <person name="Lee K."/>
            <person name="Lim J.Y."/>
            <person name="Hwang I."/>
        </authorList>
    </citation>
    <scope>NUCLEOTIDE SEQUENCE [LARGE SCALE GENOMIC DNA]</scope>
    <source>
        <strain evidence="6 7">KL28</strain>
    </source>
</reference>
<evidence type="ECO:0000256" key="3">
    <source>
        <dbReference type="ARBA" id="ARBA00022989"/>
    </source>
</evidence>
<evidence type="ECO:0000313" key="6">
    <source>
        <dbReference type="EMBL" id="AIL63584.1"/>
    </source>
</evidence>
<dbReference type="AlphaFoldDB" id="A0A077FHP5"/>
<keyword evidence="6" id="KW-0489">Methyltransferase</keyword>
<keyword evidence="2 5" id="KW-0812">Transmembrane</keyword>
<dbReference type="HOGENOM" id="CLU_065200_4_2_6"/>
<sequence>MHWFENRVPPPLVAAICALLMWLSAAQWPAVEAPLSWRLVGSLVLSVIGAGVCLAGVICFHQAKTTVNPLKPASASALVTSGIYRVTRNPMYLGFALALAAWAVFLASPFALLGVAAFVLYINRFQILPEERALRRLFGDDLDKYCARVRRWI</sequence>
<dbReference type="OrthoDB" id="9811969at2"/>
<dbReference type="GO" id="GO:0008168">
    <property type="term" value="F:methyltransferase activity"/>
    <property type="evidence" value="ECO:0007669"/>
    <property type="project" value="UniProtKB-KW"/>
</dbReference>
<dbReference type="GO" id="GO:0032259">
    <property type="term" value="P:methylation"/>
    <property type="evidence" value="ECO:0007669"/>
    <property type="project" value="UniProtKB-KW"/>
</dbReference>
<feature type="transmembrane region" description="Helical" evidence="5">
    <location>
        <begin position="12"/>
        <end position="31"/>
    </location>
</feature>
<dbReference type="RefSeq" id="WP_038614588.1">
    <property type="nucleotide sequence ID" value="NZ_CP009048.1"/>
</dbReference>
<gene>
    <name evidence="6" type="ORF">PSAKL28_44430</name>
</gene>
<proteinExistence type="predicted"/>
<dbReference type="GO" id="GO:0012505">
    <property type="term" value="C:endomembrane system"/>
    <property type="evidence" value="ECO:0007669"/>
    <property type="project" value="UniProtKB-SubCell"/>
</dbReference>
<accession>A0A077FHP5</accession>
<evidence type="ECO:0000256" key="2">
    <source>
        <dbReference type="ARBA" id="ARBA00022692"/>
    </source>
</evidence>
<keyword evidence="4 5" id="KW-0472">Membrane</keyword>